<keyword evidence="2" id="KW-1133">Transmembrane helix</keyword>
<dbReference type="EMBL" id="JACEFO010001875">
    <property type="protein sequence ID" value="KAF8697228.1"/>
    <property type="molecule type" value="Genomic_DNA"/>
</dbReference>
<evidence type="ECO:0000256" key="2">
    <source>
        <dbReference type="SAM" id="Phobius"/>
    </source>
</evidence>
<feature type="transmembrane region" description="Helical" evidence="2">
    <location>
        <begin position="21"/>
        <end position="38"/>
    </location>
</feature>
<feature type="transmembrane region" description="Helical" evidence="2">
    <location>
        <begin position="584"/>
        <end position="601"/>
    </location>
</feature>
<feature type="compositionally biased region" description="Basic and acidic residues" evidence="1">
    <location>
        <begin position="725"/>
        <end position="739"/>
    </location>
</feature>
<feature type="transmembrane region" description="Helical" evidence="2">
    <location>
        <begin position="506"/>
        <end position="525"/>
    </location>
</feature>
<feature type="compositionally biased region" description="Basic and acidic residues" evidence="1">
    <location>
        <begin position="791"/>
        <end position="810"/>
    </location>
</feature>
<dbReference type="PANTHER" id="PTHR24177:SF465">
    <property type="entry name" value="OS06G0294400 PROTEIN"/>
    <property type="match status" value="1"/>
</dbReference>
<feature type="transmembrane region" description="Helical" evidence="2">
    <location>
        <begin position="428"/>
        <end position="445"/>
    </location>
</feature>
<feature type="transmembrane region" description="Helical" evidence="2">
    <location>
        <begin position="207"/>
        <end position="227"/>
    </location>
</feature>
<feature type="transmembrane region" description="Helical" evidence="2">
    <location>
        <begin position="71"/>
        <end position="96"/>
    </location>
</feature>
<feature type="compositionally biased region" description="Polar residues" evidence="1">
    <location>
        <begin position="853"/>
        <end position="864"/>
    </location>
</feature>
<feature type="domain" description="PGG" evidence="3">
    <location>
        <begin position="278"/>
        <end position="379"/>
    </location>
</feature>
<feature type="compositionally biased region" description="Basic and acidic residues" evidence="1">
    <location>
        <begin position="839"/>
        <end position="851"/>
    </location>
</feature>
<feature type="transmembrane region" description="Helical" evidence="2">
    <location>
        <begin position="474"/>
        <end position="494"/>
    </location>
</feature>
<feature type="domain" description="PGG" evidence="3">
    <location>
        <begin position="423"/>
        <end position="528"/>
    </location>
</feature>
<evidence type="ECO:0000259" key="3">
    <source>
        <dbReference type="Pfam" id="PF13962"/>
    </source>
</evidence>
<feature type="transmembrane region" description="Helical" evidence="2">
    <location>
        <begin position="139"/>
        <end position="160"/>
    </location>
</feature>
<name>A0A835BHB0_9POAL</name>
<feature type="transmembrane region" description="Helical" evidence="2">
    <location>
        <begin position="695"/>
        <end position="717"/>
    </location>
</feature>
<gene>
    <name evidence="4" type="ORF">HU200_036091</name>
</gene>
<dbReference type="Proteomes" id="UP000636709">
    <property type="component" value="Unassembled WGS sequence"/>
</dbReference>
<reference evidence="4" key="1">
    <citation type="submission" date="2020-07" db="EMBL/GenBank/DDBJ databases">
        <title>Genome sequence and genetic diversity analysis of an under-domesticated orphan crop, white fonio (Digitaria exilis).</title>
        <authorList>
            <person name="Bennetzen J.L."/>
            <person name="Chen S."/>
            <person name="Ma X."/>
            <person name="Wang X."/>
            <person name="Yssel A.E.J."/>
            <person name="Chaluvadi S.R."/>
            <person name="Johnson M."/>
            <person name="Gangashetty P."/>
            <person name="Hamidou F."/>
            <person name="Sanogo M.D."/>
            <person name="Zwaenepoel A."/>
            <person name="Wallace J."/>
            <person name="Van De Peer Y."/>
            <person name="Van Deynze A."/>
        </authorList>
    </citation>
    <scope>NUCLEOTIDE SEQUENCE</scope>
    <source>
        <tissue evidence="4">Leaves</tissue>
    </source>
</reference>
<evidence type="ECO:0000313" key="5">
    <source>
        <dbReference type="Proteomes" id="UP000636709"/>
    </source>
</evidence>
<dbReference type="AlphaFoldDB" id="A0A835BHB0"/>
<dbReference type="GO" id="GO:0016020">
    <property type="term" value="C:membrane"/>
    <property type="evidence" value="ECO:0007669"/>
    <property type="project" value="TreeGrafter"/>
</dbReference>
<feature type="transmembrane region" description="Helical" evidence="2">
    <location>
        <begin position="531"/>
        <end position="553"/>
    </location>
</feature>
<feature type="transmembrane region" description="Helical" evidence="2">
    <location>
        <begin position="360"/>
        <end position="376"/>
    </location>
</feature>
<feature type="transmembrane region" description="Helical" evidence="2">
    <location>
        <begin position="329"/>
        <end position="348"/>
    </location>
</feature>
<keyword evidence="2" id="KW-0812">Transmembrane</keyword>
<comment type="caution">
    <text evidence="4">The sequence shown here is derived from an EMBL/GenBank/DDBJ whole genome shotgun (WGS) entry which is preliminary data.</text>
</comment>
<feature type="domain" description="PGG" evidence="3">
    <location>
        <begin position="13"/>
        <end position="129"/>
    </location>
</feature>
<feature type="transmembrane region" description="Helical" evidence="2">
    <location>
        <begin position="279"/>
        <end position="297"/>
    </location>
</feature>
<organism evidence="4 5">
    <name type="scientific">Digitaria exilis</name>
    <dbReference type="NCBI Taxonomy" id="1010633"/>
    <lineage>
        <taxon>Eukaryota</taxon>
        <taxon>Viridiplantae</taxon>
        <taxon>Streptophyta</taxon>
        <taxon>Embryophyta</taxon>
        <taxon>Tracheophyta</taxon>
        <taxon>Spermatophyta</taxon>
        <taxon>Magnoliopsida</taxon>
        <taxon>Liliopsida</taxon>
        <taxon>Poales</taxon>
        <taxon>Poaceae</taxon>
        <taxon>PACMAD clade</taxon>
        <taxon>Panicoideae</taxon>
        <taxon>Panicodae</taxon>
        <taxon>Paniceae</taxon>
        <taxon>Anthephorinae</taxon>
        <taxon>Digitaria</taxon>
    </lineage>
</organism>
<feature type="domain" description="PGG" evidence="3">
    <location>
        <begin position="177"/>
        <end position="261"/>
    </location>
</feature>
<evidence type="ECO:0000313" key="4">
    <source>
        <dbReference type="EMBL" id="KAF8697228.1"/>
    </source>
</evidence>
<feature type="transmembrane region" description="Helical" evidence="2">
    <location>
        <begin position="388"/>
        <end position="408"/>
    </location>
</feature>
<feature type="transmembrane region" description="Helical" evidence="2">
    <location>
        <begin position="108"/>
        <end position="127"/>
    </location>
</feature>
<dbReference type="Pfam" id="PF13962">
    <property type="entry name" value="PGG"/>
    <property type="match status" value="5"/>
</dbReference>
<protein>
    <recommendedName>
        <fullName evidence="3">PGG domain-containing protein</fullName>
    </recommendedName>
</protein>
<evidence type="ECO:0000256" key="1">
    <source>
        <dbReference type="SAM" id="MobiDB-lite"/>
    </source>
</evidence>
<feature type="transmembrane region" description="Helical" evidence="2">
    <location>
        <begin position="630"/>
        <end position="653"/>
    </location>
</feature>
<feature type="transmembrane region" description="Helical" evidence="2">
    <location>
        <begin position="239"/>
        <end position="258"/>
    </location>
</feature>
<sequence length="881" mass="97434">MAPSTPSEEEPSQWEYSLRKYLLLLATVVASVTYSAGFNPPGGVWQEADAAAGHLAGDPILRATSYPRYLVFFYCNAIAFALSLVVIVLFLLLCILHEHKNVWIRPKLLRAFMVLDLLSLIGAYTAGASQDMLSSMYCLIQGCLVIVYATVHVALELHLAMTIREEQLRKLLTLLSTTPGGFWDTTEGGHRPGHAILQDQHKARLKAFFFCNTSSFFASSLILVLLLSKKIRLSVASRPIYVCIIVQLLGLVGAYAAGSSRSAGATTYALTKIVPPARGLLLSLATFATAITFQAGLHPPGGLWQNSRDGHLAGDPILLTTNATRYMTFFYFNSVAFMASLTIIVLVLENWLFRSNMVEAAVMLELFGLIGAYAAGSCRDVSTSIDVMAMAAAGMVYVVIHVIFFQPVPDPRNDELEIHKVVYKIRKMLYLLATLATTLTYQTGLNPPSGSWSSSGNHAGEPVLLYNYPRRYKVFFYCNSITFTLSIAIMILLVNPHLYTPAIWSHALSVCMVAGLFAVMGAYAAGSSQHLTTSICVVVVMGLVLVILVPFVLKATCMVRKSIPAVSRRGTDVEQKQVKTKRKYLMLLGVLVASITYQAGLDPPGGMWQYGGDGHVAGTPVMHDSRRKQYLVFFYSNSTSFGASLTFILVLLYQYWFQKDVGGPRLMLTIVELDLLALLVAYATGSTFTDYKPCLYTAIGMISILAYYAIMSLMYRLRRHRQPEGRHEEILQSRSHDPPPRPVFLLPFPAPGSLRSRNPPRFLGPRQATNRDSDERTTRNLARSPARKKSRPGEREKEEPQVQVRVEEIKAGSSGGRPGAAKETRTGAASKGMNNTDDLAEKELKAWEKSRQQQRVPFTRQAEQQPKHKLAPSKRSNTHMM</sequence>
<dbReference type="PANTHER" id="PTHR24177">
    <property type="entry name" value="CASKIN"/>
    <property type="match status" value="1"/>
</dbReference>
<feature type="domain" description="PGG" evidence="3">
    <location>
        <begin position="576"/>
        <end position="688"/>
    </location>
</feature>
<keyword evidence="2" id="KW-0472">Membrane</keyword>
<feature type="compositionally biased region" description="Basic and acidic residues" evidence="1">
    <location>
        <begin position="769"/>
        <end position="778"/>
    </location>
</feature>
<feature type="region of interest" description="Disordered" evidence="1">
    <location>
        <begin position="725"/>
        <end position="881"/>
    </location>
</feature>
<keyword evidence="5" id="KW-1185">Reference proteome</keyword>
<accession>A0A835BHB0</accession>
<proteinExistence type="predicted"/>
<dbReference type="OrthoDB" id="650860at2759"/>
<dbReference type="InterPro" id="IPR026961">
    <property type="entry name" value="PGG_dom"/>
</dbReference>
<feature type="transmembrane region" description="Helical" evidence="2">
    <location>
        <begin position="665"/>
        <end position="683"/>
    </location>
</feature>